<sequence length="381" mass="40859">MRTLFNGEVNVDYGQLYVCGDEAGHTLDDSFAGQRAGLCGGAAPGQLFLLTGMHTGSVPFTVELHETEPPLEADAWEDIVEVSFRPVSDEAALVEWGGGLYPLPLPGTSYRVRYHCRGMDEAHNAIREAGEPVLDAYLLRLWPGPHAPDRVVKETSRSAAYWHGFAREQPPGPTPDERAAAERQAAEEAERAALRREQDAWGGRLPSDRLRGAGKKLRGFKVHPKGLVGLDAALVHAIDAAGPEEQRALARWAAHRACARAGLSGIEWVARGLAELDGGEPYSPPLDDPRGLRDAAFCDDRVRRSDDGTPDLPQVAAFAALFDAAAPDPLQAALDALLAAAVTHDSDWPRLFAEARHAFPAVAVTPETATGPGARGEEDGN</sequence>
<protein>
    <submittedName>
        <fullName evidence="2">Uncharacterized protein</fullName>
    </submittedName>
</protein>
<keyword evidence="3" id="KW-1185">Reference proteome</keyword>
<evidence type="ECO:0000256" key="1">
    <source>
        <dbReference type="SAM" id="MobiDB-lite"/>
    </source>
</evidence>
<dbReference type="Proteomes" id="UP001214441">
    <property type="component" value="Unassembled WGS sequence"/>
</dbReference>
<dbReference type="RefSeq" id="WP_274039098.1">
    <property type="nucleotide sequence ID" value="NZ_JANCPR020000004.1"/>
</dbReference>
<reference evidence="2 3" key="1">
    <citation type="submission" date="2023-05" db="EMBL/GenBank/DDBJ databases">
        <title>Streptantibioticus silvisoli sp. nov., acidotolerant actinomycetes 1 from pine litter.</title>
        <authorList>
            <person name="Swiecimska M."/>
            <person name="Golinska P."/>
            <person name="Sangal V."/>
            <person name="Wachnowicz B."/>
            <person name="Goodfellow M."/>
        </authorList>
    </citation>
    <scope>NUCLEOTIDE SEQUENCE [LARGE SCALE GENOMIC DNA]</scope>
    <source>
        <strain evidence="2 3">DSM 42109</strain>
    </source>
</reference>
<evidence type="ECO:0000313" key="3">
    <source>
        <dbReference type="Proteomes" id="UP001214441"/>
    </source>
</evidence>
<evidence type="ECO:0000313" key="2">
    <source>
        <dbReference type="EMBL" id="MDJ1131269.1"/>
    </source>
</evidence>
<organism evidence="2 3">
    <name type="scientific">Streptomyces iconiensis</name>
    <dbReference type="NCBI Taxonomy" id="1384038"/>
    <lineage>
        <taxon>Bacteria</taxon>
        <taxon>Bacillati</taxon>
        <taxon>Actinomycetota</taxon>
        <taxon>Actinomycetes</taxon>
        <taxon>Kitasatosporales</taxon>
        <taxon>Streptomycetaceae</taxon>
        <taxon>Streptomyces</taxon>
    </lineage>
</organism>
<name>A0ABT6ZQE4_9ACTN</name>
<comment type="caution">
    <text evidence="2">The sequence shown here is derived from an EMBL/GenBank/DDBJ whole genome shotgun (WGS) entry which is preliminary data.</text>
</comment>
<proteinExistence type="predicted"/>
<accession>A0ABT6ZQE4</accession>
<gene>
    <name evidence="2" type="ORF">NMN56_004720</name>
</gene>
<dbReference type="EMBL" id="JANCPR020000004">
    <property type="protein sequence ID" value="MDJ1131269.1"/>
    <property type="molecule type" value="Genomic_DNA"/>
</dbReference>
<feature type="compositionally biased region" description="Basic and acidic residues" evidence="1">
    <location>
        <begin position="175"/>
        <end position="199"/>
    </location>
</feature>
<feature type="region of interest" description="Disordered" evidence="1">
    <location>
        <begin position="165"/>
        <end position="200"/>
    </location>
</feature>